<keyword evidence="2" id="KW-1185">Reference proteome</keyword>
<accession>A0A5B7F2Y9</accession>
<dbReference type="EMBL" id="VSRR010004446">
    <property type="protein sequence ID" value="MPC39706.1"/>
    <property type="molecule type" value="Genomic_DNA"/>
</dbReference>
<reference evidence="1 2" key="1">
    <citation type="submission" date="2019-05" db="EMBL/GenBank/DDBJ databases">
        <title>Another draft genome of Portunus trituberculatus and its Hox gene families provides insights of decapod evolution.</title>
        <authorList>
            <person name="Jeong J.-H."/>
            <person name="Song I."/>
            <person name="Kim S."/>
            <person name="Choi T."/>
            <person name="Kim D."/>
            <person name="Ryu S."/>
            <person name="Kim W."/>
        </authorList>
    </citation>
    <scope>NUCLEOTIDE SEQUENCE [LARGE SCALE GENOMIC DNA]</scope>
    <source>
        <tissue evidence="1">Muscle</tissue>
    </source>
</reference>
<proteinExistence type="predicted"/>
<protein>
    <submittedName>
        <fullName evidence="1">Uncharacterized protein</fullName>
    </submittedName>
</protein>
<dbReference type="AlphaFoldDB" id="A0A5B7F2Y9"/>
<organism evidence="1 2">
    <name type="scientific">Portunus trituberculatus</name>
    <name type="common">Swimming crab</name>
    <name type="synonym">Neptunus trituberculatus</name>
    <dbReference type="NCBI Taxonomy" id="210409"/>
    <lineage>
        <taxon>Eukaryota</taxon>
        <taxon>Metazoa</taxon>
        <taxon>Ecdysozoa</taxon>
        <taxon>Arthropoda</taxon>
        <taxon>Crustacea</taxon>
        <taxon>Multicrustacea</taxon>
        <taxon>Malacostraca</taxon>
        <taxon>Eumalacostraca</taxon>
        <taxon>Eucarida</taxon>
        <taxon>Decapoda</taxon>
        <taxon>Pleocyemata</taxon>
        <taxon>Brachyura</taxon>
        <taxon>Eubrachyura</taxon>
        <taxon>Portunoidea</taxon>
        <taxon>Portunidae</taxon>
        <taxon>Portuninae</taxon>
        <taxon>Portunus</taxon>
    </lineage>
</organism>
<evidence type="ECO:0000313" key="2">
    <source>
        <dbReference type="Proteomes" id="UP000324222"/>
    </source>
</evidence>
<evidence type="ECO:0000313" key="1">
    <source>
        <dbReference type="EMBL" id="MPC39706.1"/>
    </source>
</evidence>
<dbReference type="Proteomes" id="UP000324222">
    <property type="component" value="Unassembled WGS sequence"/>
</dbReference>
<sequence length="70" mass="8281">MNDFLVTVFQMHHHHTNNHPEQQLKLRNVLRIKVSPILYVAYELEDVRKVGNSLNMVVEIFKNTIHSTKN</sequence>
<comment type="caution">
    <text evidence="1">The sequence shown here is derived from an EMBL/GenBank/DDBJ whole genome shotgun (WGS) entry which is preliminary data.</text>
</comment>
<gene>
    <name evidence="1" type="ORF">E2C01_033251</name>
</gene>
<name>A0A5B7F2Y9_PORTR</name>